<dbReference type="RefSeq" id="WP_344929176.1">
    <property type="nucleotide sequence ID" value="NZ_BAABCW010000015.1"/>
</dbReference>
<dbReference type="PROSITE" id="PS50093">
    <property type="entry name" value="PKD"/>
    <property type="match status" value="2"/>
</dbReference>
<dbReference type="Proteomes" id="UP001500459">
    <property type="component" value="Unassembled WGS sequence"/>
</dbReference>
<dbReference type="Gene3D" id="2.60.40.10">
    <property type="entry name" value="Immunoglobulins"/>
    <property type="match status" value="2"/>
</dbReference>
<organism evidence="3 4">
    <name type="scientific">Aquimarina addita</name>
    <dbReference type="NCBI Taxonomy" id="870485"/>
    <lineage>
        <taxon>Bacteria</taxon>
        <taxon>Pseudomonadati</taxon>
        <taxon>Bacteroidota</taxon>
        <taxon>Flavobacteriia</taxon>
        <taxon>Flavobacteriales</taxon>
        <taxon>Flavobacteriaceae</taxon>
        <taxon>Aquimarina</taxon>
    </lineage>
</organism>
<dbReference type="EMBL" id="BAABCW010000015">
    <property type="protein sequence ID" value="GAA3515736.1"/>
    <property type="molecule type" value="Genomic_DNA"/>
</dbReference>
<dbReference type="SUPFAM" id="SSF49299">
    <property type="entry name" value="PKD domain"/>
    <property type="match status" value="2"/>
</dbReference>
<comment type="caution">
    <text evidence="3">The sequence shown here is derived from an EMBL/GenBank/DDBJ whole genome shotgun (WGS) entry which is preliminary data.</text>
</comment>
<evidence type="ECO:0000259" key="2">
    <source>
        <dbReference type="PROSITE" id="PS50093"/>
    </source>
</evidence>
<feature type="region of interest" description="Disordered" evidence="1">
    <location>
        <begin position="212"/>
        <end position="255"/>
    </location>
</feature>
<feature type="domain" description="PKD" evidence="2">
    <location>
        <begin position="73"/>
        <end position="107"/>
    </location>
</feature>
<evidence type="ECO:0000256" key="1">
    <source>
        <dbReference type="SAM" id="MobiDB-lite"/>
    </source>
</evidence>
<keyword evidence="4" id="KW-1185">Reference proteome</keyword>
<dbReference type="Pfam" id="PF18911">
    <property type="entry name" value="PKD_4"/>
    <property type="match status" value="2"/>
</dbReference>
<gene>
    <name evidence="3" type="ORF">GCM10022393_32130</name>
</gene>
<dbReference type="InterPro" id="IPR000601">
    <property type="entry name" value="PKD_dom"/>
</dbReference>
<feature type="compositionally biased region" description="Pro residues" evidence="1">
    <location>
        <begin position="238"/>
        <end position="250"/>
    </location>
</feature>
<evidence type="ECO:0000313" key="3">
    <source>
        <dbReference type="EMBL" id="GAA3515736.1"/>
    </source>
</evidence>
<proteinExistence type="predicted"/>
<dbReference type="CDD" id="cd00146">
    <property type="entry name" value="PKD"/>
    <property type="match status" value="2"/>
</dbReference>
<sequence length="341" mass="38946">MMEESNNTANYHLDKNLILLFVFTILVTASIFAYKFINYAPCEIEAFNFSKGNLRVGEIIRFKDNTKGVIKREWDFGDGSRPGKISNPFHTYTKSGEYIVKLQVNGSCKWEEKLTIKEKAFVLDSSRIAKFDIPDKIEVGEKIQLFDKTKEATSWEWRFGESGRVDATQKNPEYVYESPGEKTILLIVNNDPRYGFKKRVNVFEKEIEIVAPPRGNPPVRRTDPPVIPDRPDIDPISIDPPVPLPPPPPTRKNAPNIGEEKFKTLLALVSAKKATADNFKEYLCNDVNLPIQVNNKDTTFKEFCKKIRGKGIKIKELNIKKGDYNCITSIEIKYSNLSIFN</sequence>
<reference evidence="4" key="1">
    <citation type="journal article" date="2019" name="Int. J. Syst. Evol. Microbiol.">
        <title>The Global Catalogue of Microorganisms (GCM) 10K type strain sequencing project: providing services to taxonomists for standard genome sequencing and annotation.</title>
        <authorList>
            <consortium name="The Broad Institute Genomics Platform"/>
            <consortium name="The Broad Institute Genome Sequencing Center for Infectious Disease"/>
            <person name="Wu L."/>
            <person name="Ma J."/>
        </authorList>
    </citation>
    <scope>NUCLEOTIDE SEQUENCE [LARGE SCALE GENOMIC DNA]</scope>
    <source>
        <strain evidence="4">JCM 17106</strain>
    </source>
</reference>
<dbReference type="InterPro" id="IPR035986">
    <property type="entry name" value="PKD_dom_sf"/>
</dbReference>
<name>A0ABP6URQ6_9FLAO</name>
<evidence type="ECO:0000313" key="4">
    <source>
        <dbReference type="Proteomes" id="UP001500459"/>
    </source>
</evidence>
<accession>A0ABP6URQ6</accession>
<protein>
    <recommendedName>
        <fullName evidence="2">PKD domain-containing protein</fullName>
    </recommendedName>
</protein>
<feature type="domain" description="PKD" evidence="2">
    <location>
        <begin position="149"/>
        <end position="190"/>
    </location>
</feature>
<dbReference type="InterPro" id="IPR013783">
    <property type="entry name" value="Ig-like_fold"/>
</dbReference>